<evidence type="ECO:0000313" key="2">
    <source>
        <dbReference type="Proteomes" id="UP000473525"/>
    </source>
</evidence>
<keyword evidence="2" id="KW-1185">Reference proteome</keyword>
<protein>
    <submittedName>
        <fullName evidence="1">Uncharacterized protein</fullName>
    </submittedName>
</protein>
<sequence>MSVLGKHVVLVHPDDVNLADAKALAAQHDTTVVGNRFVPRGQLLLVNPALWEWRP</sequence>
<proteinExistence type="predicted"/>
<dbReference type="AlphaFoldDB" id="A0A6L6XVT1"/>
<organism evidence="1 2">
    <name type="scientific">Nocardioides agri</name>
    <dbReference type="NCBI Taxonomy" id="2682843"/>
    <lineage>
        <taxon>Bacteria</taxon>
        <taxon>Bacillati</taxon>
        <taxon>Actinomycetota</taxon>
        <taxon>Actinomycetes</taxon>
        <taxon>Propionibacteriales</taxon>
        <taxon>Nocardioidaceae</taxon>
        <taxon>Nocardioides</taxon>
    </lineage>
</organism>
<evidence type="ECO:0000313" key="1">
    <source>
        <dbReference type="EMBL" id="MVQ51299.1"/>
    </source>
</evidence>
<dbReference type="EMBL" id="WSEK01000005">
    <property type="protein sequence ID" value="MVQ51299.1"/>
    <property type="molecule type" value="Genomic_DNA"/>
</dbReference>
<name>A0A6L6XVT1_9ACTN</name>
<accession>A0A6L6XVT1</accession>
<dbReference type="RefSeq" id="WP_157346090.1">
    <property type="nucleotide sequence ID" value="NZ_WSEK01000005.1"/>
</dbReference>
<reference evidence="1 2" key="1">
    <citation type="submission" date="2019-12" db="EMBL/GenBank/DDBJ databases">
        <authorList>
            <person name="Huq M.A."/>
        </authorList>
    </citation>
    <scope>NUCLEOTIDE SEQUENCE [LARGE SCALE GENOMIC DNA]</scope>
    <source>
        <strain evidence="1 2">MAH-18</strain>
    </source>
</reference>
<gene>
    <name evidence="1" type="ORF">GON03_19125</name>
</gene>
<dbReference type="Proteomes" id="UP000473525">
    <property type="component" value="Unassembled WGS sequence"/>
</dbReference>
<comment type="caution">
    <text evidence="1">The sequence shown here is derived from an EMBL/GenBank/DDBJ whole genome shotgun (WGS) entry which is preliminary data.</text>
</comment>